<feature type="transmembrane region" description="Helical" evidence="1">
    <location>
        <begin position="182"/>
        <end position="204"/>
    </location>
</feature>
<evidence type="ECO:0000259" key="2">
    <source>
        <dbReference type="Pfam" id="PF06580"/>
    </source>
</evidence>
<feature type="transmembrane region" description="Helical" evidence="1">
    <location>
        <begin position="275"/>
        <end position="295"/>
    </location>
</feature>
<keyword evidence="4" id="KW-1185">Reference proteome</keyword>
<comment type="caution">
    <text evidence="3">The sequence shown here is derived from an EMBL/GenBank/DDBJ whole genome shotgun (WGS) entry which is preliminary data.</text>
</comment>
<dbReference type="PANTHER" id="PTHR34220">
    <property type="entry name" value="SENSOR HISTIDINE KINASE YPDA"/>
    <property type="match status" value="1"/>
</dbReference>
<dbReference type="Proteomes" id="UP001501757">
    <property type="component" value="Unassembled WGS sequence"/>
</dbReference>
<evidence type="ECO:0000313" key="4">
    <source>
        <dbReference type="Proteomes" id="UP001501757"/>
    </source>
</evidence>
<protein>
    <recommendedName>
        <fullName evidence="2">Signal transduction histidine kinase internal region domain-containing protein</fullName>
    </recommendedName>
</protein>
<feature type="transmembrane region" description="Helical" evidence="1">
    <location>
        <begin position="248"/>
        <end position="268"/>
    </location>
</feature>
<dbReference type="InterPro" id="IPR050640">
    <property type="entry name" value="Bact_2-comp_sensor_kinase"/>
</dbReference>
<feature type="domain" description="Signal transduction histidine kinase internal region" evidence="2">
    <location>
        <begin position="389"/>
        <end position="466"/>
    </location>
</feature>
<feature type="transmembrane region" description="Helical" evidence="1">
    <location>
        <begin position="301"/>
        <end position="320"/>
    </location>
</feature>
<evidence type="ECO:0000256" key="1">
    <source>
        <dbReference type="SAM" id="Phobius"/>
    </source>
</evidence>
<sequence length="579" mass="64558">MMKQKAGSLDLRFLLTMLAAMLAVAGLSVWQSKQSAIGNLQWSQQYWLSPDPGGPYVPGDRQASTTTLPAGTKNVWLQMTFDFNQPLEQPAGLFVSVLGSFEAYWDDVPIGGAGIVGRSKEQEIPAPIDNVLLLPSTHSDAGHHSLRLRISAQHNPAFIENANIWVFAGAYNDLLMMTFKRAVPPLLMSSALLVIGLLCLLLATNNRAGRPYLLFGLLSLAMLMLIVAESWRGLWGYSYDWHTTRMQIVLTLSCVIALLLPALFASLLRLGLKQTLTWLGLAALLQLLIVLFIGGFDSRSLLVFLAGAAISVLICAQGMWQKQSNSAALLAALILFIAPVTFNAYAYMDQYFFLSFTILICLMLYFLSRSIEHNRHTLIQRELRLSRLELELVKRNVQPHFILNTLTAVEEWIDEDPPTAIAFIQALAEEFRQMASLSSQSAVSLEDELQLCQAHLNVMSYRAGTQLSLDIHISHPKQMIPPGILLTLLENAISHNHYRHGKFVFTVQQKREDKTMCLTFMAPVVSGRPSSKLQTGTGNQYVESRLRESYADNWQMQSHVSSTDWQVQLRLPLASGDIL</sequence>
<accession>A0ABP3H9N6</accession>
<keyword evidence="1" id="KW-0812">Transmembrane</keyword>
<proteinExistence type="predicted"/>
<feature type="transmembrane region" description="Helical" evidence="1">
    <location>
        <begin position="327"/>
        <end position="345"/>
    </location>
</feature>
<dbReference type="Pfam" id="PF06580">
    <property type="entry name" value="His_kinase"/>
    <property type="match status" value="1"/>
</dbReference>
<feature type="transmembrane region" description="Helical" evidence="1">
    <location>
        <begin position="12"/>
        <end position="30"/>
    </location>
</feature>
<feature type="transmembrane region" description="Helical" evidence="1">
    <location>
        <begin position="351"/>
        <end position="368"/>
    </location>
</feature>
<organism evidence="3 4">
    <name type="scientific">Bowmanella denitrificans</name>
    <dbReference type="NCBI Taxonomy" id="366582"/>
    <lineage>
        <taxon>Bacteria</taxon>
        <taxon>Pseudomonadati</taxon>
        <taxon>Pseudomonadota</taxon>
        <taxon>Gammaproteobacteria</taxon>
        <taxon>Alteromonadales</taxon>
        <taxon>Alteromonadaceae</taxon>
        <taxon>Bowmanella</taxon>
    </lineage>
</organism>
<keyword evidence="1" id="KW-1133">Transmembrane helix</keyword>
<dbReference type="RefSeq" id="WP_343846128.1">
    <property type="nucleotide sequence ID" value="NZ_BAAAEI010000020.1"/>
</dbReference>
<gene>
    <name evidence="3" type="ORF">GCM10009092_30800</name>
</gene>
<dbReference type="PANTHER" id="PTHR34220:SF7">
    <property type="entry name" value="SENSOR HISTIDINE KINASE YPDA"/>
    <property type="match status" value="1"/>
</dbReference>
<reference evidence="4" key="1">
    <citation type="journal article" date="2019" name="Int. J. Syst. Evol. Microbiol.">
        <title>The Global Catalogue of Microorganisms (GCM) 10K type strain sequencing project: providing services to taxonomists for standard genome sequencing and annotation.</title>
        <authorList>
            <consortium name="The Broad Institute Genomics Platform"/>
            <consortium name="The Broad Institute Genome Sequencing Center for Infectious Disease"/>
            <person name="Wu L."/>
            <person name="Ma J."/>
        </authorList>
    </citation>
    <scope>NUCLEOTIDE SEQUENCE [LARGE SCALE GENOMIC DNA]</scope>
    <source>
        <strain evidence="4">JCM 13378</strain>
    </source>
</reference>
<keyword evidence="1" id="KW-0472">Membrane</keyword>
<name>A0ABP3H9N6_9ALTE</name>
<evidence type="ECO:0000313" key="3">
    <source>
        <dbReference type="EMBL" id="GAA0364280.1"/>
    </source>
</evidence>
<dbReference type="InterPro" id="IPR010559">
    <property type="entry name" value="Sig_transdc_His_kin_internal"/>
</dbReference>
<feature type="transmembrane region" description="Helical" evidence="1">
    <location>
        <begin position="211"/>
        <end position="228"/>
    </location>
</feature>
<dbReference type="EMBL" id="BAAAEI010000020">
    <property type="protein sequence ID" value="GAA0364280.1"/>
    <property type="molecule type" value="Genomic_DNA"/>
</dbReference>